<dbReference type="Proteomes" id="UP000013909">
    <property type="component" value="Unassembled WGS sequence"/>
</dbReference>
<dbReference type="STRING" id="1232681.ADIS_0705"/>
<dbReference type="PROSITE" id="PS51257">
    <property type="entry name" value="PROKAR_LIPOPROTEIN"/>
    <property type="match status" value="1"/>
</dbReference>
<organism evidence="1 2">
    <name type="scientific">Lunatimonas lonarensis</name>
    <dbReference type="NCBI Taxonomy" id="1232681"/>
    <lineage>
        <taxon>Bacteria</taxon>
        <taxon>Pseudomonadati</taxon>
        <taxon>Bacteroidota</taxon>
        <taxon>Cytophagia</taxon>
        <taxon>Cytophagales</taxon>
        <taxon>Cyclobacteriaceae</taxon>
    </lineage>
</organism>
<keyword evidence="1" id="KW-0449">Lipoprotein</keyword>
<proteinExistence type="predicted"/>
<keyword evidence="2" id="KW-1185">Reference proteome</keyword>
<accession>R7ZXR5</accession>
<comment type="caution">
    <text evidence="1">The sequence shown here is derived from an EMBL/GenBank/DDBJ whole genome shotgun (WGS) entry which is preliminary data.</text>
</comment>
<reference evidence="1 2" key="1">
    <citation type="submission" date="2013-02" db="EMBL/GenBank/DDBJ databases">
        <title>A novel strain isolated from Lonar lake, Maharashtra, India.</title>
        <authorList>
            <person name="Singh A."/>
        </authorList>
    </citation>
    <scope>NUCLEOTIDE SEQUENCE [LARGE SCALE GENOMIC DNA]</scope>
    <source>
        <strain evidence="1 2">AK24</strain>
    </source>
</reference>
<dbReference type="SUPFAM" id="SSF50969">
    <property type="entry name" value="YVTN repeat-like/Quinoprotein amine dehydrogenase"/>
    <property type="match status" value="1"/>
</dbReference>
<evidence type="ECO:0000313" key="2">
    <source>
        <dbReference type="Proteomes" id="UP000013909"/>
    </source>
</evidence>
<protein>
    <submittedName>
        <fullName evidence="1">Putative lipoprotein</fullName>
    </submittedName>
</protein>
<dbReference type="Pfam" id="PF15869">
    <property type="entry name" value="TolB_like"/>
    <property type="match status" value="1"/>
</dbReference>
<dbReference type="InterPro" id="IPR011044">
    <property type="entry name" value="Quino_amine_DH_bsu"/>
</dbReference>
<dbReference type="AlphaFoldDB" id="R7ZXR5"/>
<sequence length="362" mass="41316">MITPQKLIVFCVFAFLLSCSTPVKETQDSDYFIRTFNLEDVPAPDTLRGKKLNLTNLINPESILWTGKYLVVGEGKTLDFFLYVVDPTRETLIKAFGKDGFGPGEITTAYQLEKGKSVNEIWVYDHNQKLIALFDLESPDELYQKAFRQPQNMYLATDIRWFSDEVLICRLADGDDKYVLYDTLGNQLTTYGTWSQLIADPSLPPNVVKSIHQGRTSFNPAQKKYVLGGRFRDFIEILDLSSGKIISTRGPEHNIPAFEVDYSAGYPMAQFTDRSLSSYYMDILAGNEFIYALYFGKSADWYYQKGELSKEIFVFDYAGKLVKTYTLDHSLVSIAVDEKSKRFFGISSDKDPNVVIFDYGDW</sequence>
<gene>
    <name evidence="1" type="ORF">ADIS_0705</name>
</gene>
<name>R7ZXR5_9BACT</name>
<dbReference type="EMBL" id="AQHR01000022">
    <property type="protein sequence ID" value="EON78808.1"/>
    <property type="molecule type" value="Genomic_DNA"/>
</dbReference>
<evidence type="ECO:0000313" key="1">
    <source>
        <dbReference type="EMBL" id="EON78808.1"/>
    </source>
</evidence>